<dbReference type="InterPro" id="IPR036013">
    <property type="entry name" value="Band_7/SPFH_dom_sf"/>
</dbReference>
<organism evidence="3 4">
    <name type="scientific">Umbelopsis vinacea</name>
    <dbReference type="NCBI Taxonomy" id="44442"/>
    <lineage>
        <taxon>Eukaryota</taxon>
        <taxon>Fungi</taxon>
        <taxon>Fungi incertae sedis</taxon>
        <taxon>Mucoromycota</taxon>
        <taxon>Mucoromycotina</taxon>
        <taxon>Umbelopsidomycetes</taxon>
        <taxon>Umbelopsidales</taxon>
        <taxon>Umbelopsidaceae</taxon>
        <taxon>Umbelopsis</taxon>
    </lineage>
</organism>
<dbReference type="OrthoDB" id="2105077at2759"/>
<dbReference type="PANTHER" id="PTHR10264:SF19">
    <property type="entry name" value="AT06885P-RELATED"/>
    <property type="match status" value="1"/>
</dbReference>
<dbReference type="CDD" id="cd13437">
    <property type="entry name" value="SPFH_alloslipin"/>
    <property type="match status" value="1"/>
</dbReference>
<sequence length="338" mass="37541">MSSTPSNDYGAHDALKIQEIPQGKLAQQGMQPSFATELSLDTIEHVRLLRVSNAETISRTSLSFFTKLLMCEHFRSMMNGLGSIAGTLGSVPCIICCPNPYKRIDQGYVGLISRFGKFYKCSDPGLIKINPFTERIDRIDVKIQIQEITRQIIMTKDNVNVSLDAVLYWHIIDPYQATFGVTDVRKCLIERTRTTLRHVLGSRVLQDCIENREAIASEIEDIIGPAAKLWGVKIESILIKDLSFTRELQESLSSAAQAKRIGESKVIAAKAEVDSAKLMREAADILNTQSAMQIRYLETLNGMAKAPHTKIVFLPGSGTNQSVDASQSVIYDLMSQRA</sequence>
<dbReference type="GO" id="GO:0098552">
    <property type="term" value="C:side of membrane"/>
    <property type="evidence" value="ECO:0007669"/>
    <property type="project" value="UniProtKB-ARBA"/>
</dbReference>
<proteinExistence type="inferred from homology"/>
<dbReference type="Pfam" id="PF01145">
    <property type="entry name" value="Band_7"/>
    <property type="match status" value="1"/>
</dbReference>
<dbReference type="Gene3D" id="6.10.250.2090">
    <property type="match status" value="1"/>
</dbReference>
<dbReference type="GO" id="GO:0005886">
    <property type="term" value="C:plasma membrane"/>
    <property type="evidence" value="ECO:0007669"/>
    <property type="project" value="InterPro"/>
</dbReference>
<evidence type="ECO:0000313" key="3">
    <source>
        <dbReference type="EMBL" id="KAG2183988.1"/>
    </source>
</evidence>
<reference evidence="3" key="1">
    <citation type="submission" date="2020-12" db="EMBL/GenBank/DDBJ databases">
        <title>Metabolic potential, ecology and presence of endohyphal bacteria is reflected in genomic diversity of Mucoromycotina.</title>
        <authorList>
            <person name="Muszewska A."/>
            <person name="Okrasinska A."/>
            <person name="Steczkiewicz K."/>
            <person name="Drgas O."/>
            <person name="Orlowska M."/>
            <person name="Perlinska-Lenart U."/>
            <person name="Aleksandrzak-Piekarczyk T."/>
            <person name="Szatraj K."/>
            <person name="Zielenkiewicz U."/>
            <person name="Pilsyk S."/>
            <person name="Malc E."/>
            <person name="Mieczkowski P."/>
            <person name="Kruszewska J.S."/>
            <person name="Biernat P."/>
            <person name="Pawlowska J."/>
        </authorList>
    </citation>
    <scope>NUCLEOTIDE SEQUENCE</scope>
    <source>
        <strain evidence="3">WA0000051536</strain>
    </source>
</reference>
<evidence type="ECO:0000259" key="2">
    <source>
        <dbReference type="SMART" id="SM00244"/>
    </source>
</evidence>
<accession>A0A8H7Q293</accession>
<gene>
    <name evidence="3" type="ORF">INT44_008999</name>
</gene>
<dbReference type="InterPro" id="IPR001107">
    <property type="entry name" value="Band_7"/>
</dbReference>
<evidence type="ECO:0000256" key="1">
    <source>
        <dbReference type="ARBA" id="ARBA00008164"/>
    </source>
</evidence>
<dbReference type="Proteomes" id="UP000612746">
    <property type="component" value="Unassembled WGS sequence"/>
</dbReference>
<dbReference type="PANTHER" id="PTHR10264">
    <property type="entry name" value="BAND 7 PROTEIN-RELATED"/>
    <property type="match status" value="1"/>
</dbReference>
<protein>
    <recommendedName>
        <fullName evidence="2">Band 7 domain-containing protein</fullName>
    </recommendedName>
</protein>
<name>A0A8H7Q293_9FUNG</name>
<dbReference type="AlphaFoldDB" id="A0A8H7Q293"/>
<comment type="caution">
    <text evidence="3">The sequence shown here is derived from an EMBL/GenBank/DDBJ whole genome shotgun (WGS) entry which is preliminary data.</text>
</comment>
<evidence type="ECO:0000313" key="4">
    <source>
        <dbReference type="Proteomes" id="UP000612746"/>
    </source>
</evidence>
<keyword evidence="4" id="KW-1185">Reference proteome</keyword>
<dbReference type="InterPro" id="IPR043202">
    <property type="entry name" value="Band-7_stomatin-like"/>
</dbReference>
<dbReference type="SMART" id="SM00244">
    <property type="entry name" value="PHB"/>
    <property type="match status" value="1"/>
</dbReference>
<dbReference type="SUPFAM" id="SSF117892">
    <property type="entry name" value="Band 7/SPFH domain"/>
    <property type="match status" value="1"/>
</dbReference>
<dbReference type="EMBL" id="JAEPRA010000006">
    <property type="protein sequence ID" value="KAG2183988.1"/>
    <property type="molecule type" value="Genomic_DNA"/>
</dbReference>
<comment type="similarity">
    <text evidence="1">Belongs to the band 7/mec-2 family.</text>
</comment>
<feature type="domain" description="Band 7" evidence="2">
    <location>
        <begin position="99"/>
        <end position="256"/>
    </location>
</feature>
<dbReference type="Gene3D" id="3.30.479.30">
    <property type="entry name" value="Band 7 domain"/>
    <property type="match status" value="1"/>
</dbReference>
<dbReference type="FunFam" id="3.30.479.30:FF:000004">
    <property type="entry name" value="Putative membrane protease family, stomatin"/>
    <property type="match status" value="1"/>
</dbReference>